<keyword evidence="1" id="KW-0614">Plasmid</keyword>
<dbReference type="GeneID" id="79189422"/>
<evidence type="ECO:0000313" key="2">
    <source>
        <dbReference type="Proteomes" id="UP001519538"/>
    </source>
</evidence>
<organism evidence="1 2">
    <name type="scientific">Komagataeibacter oboediens</name>
    <dbReference type="NCBI Taxonomy" id="65958"/>
    <lineage>
        <taxon>Bacteria</taxon>
        <taxon>Pseudomonadati</taxon>
        <taxon>Pseudomonadota</taxon>
        <taxon>Alphaproteobacteria</taxon>
        <taxon>Acetobacterales</taxon>
        <taxon>Acetobacteraceae</taxon>
        <taxon>Komagataeibacter</taxon>
    </lineage>
</organism>
<accession>A0ABS5SRX3</accession>
<comment type="caution">
    <text evidence="1">The sequence shown here is derived from an EMBL/GenBank/DDBJ whole genome shotgun (WGS) entry which is preliminary data.</text>
</comment>
<gene>
    <name evidence="1" type="ORF">HNO79_16920</name>
</gene>
<proteinExistence type="predicted"/>
<evidence type="ECO:0000313" key="1">
    <source>
        <dbReference type="EMBL" id="MBT0677037.1"/>
    </source>
</evidence>
<sequence>MVNYFTHFSCVLDVGTAENAERALEFYRNEPEDPDGFCFSSGFSLSVSSENRSRLWIQDDGSGDPECVVIFVLKCAATFSLSGVWGFDYANTCSRPRLEAFGGGAHVIDLGARRSVGWVTTNDWLAAALEGDTSDA</sequence>
<protein>
    <submittedName>
        <fullName evidence="1">Uncharacterized protein</fullName>
    </submittedName>
</protein>
<geneLocation type="plasmid" evidence="1">
    <name>unnamed2</name>
</geneLocation>
<dbReference type="EMBL" id="JABLUU010000061">
    <property type="protein sequence ID" value="MBT0677037.1"/>
    <property type="molecule type" value="Genomic_DNA"/>
</dbReference>
<keyword evidence="2" id="KW-1185">Reference proteome</keyword>
<dbReference type="Proteomes" id="UP001519538">
    <property type="component" value="Unassembled WGS sequence"/>
</dbReference>
<dbReference type="RefSeq" id="WP_214165967.1">
    <property type="nucleotide sequence ID" value="NZ_JABLUU010000061.1"/>
</dbReference>
<name>A0ABS5SRX3_9PROT</name>
<reference evidence="1 2" key="1">
    <citation type="journal article" date="2021" name="Astrobiology">
        <title>Bacterial Cellulose Retains Robustness but Its Synthesis Declines After Exposure to a Mars-Like Environment Simulated Outside the International Space Station.</title>
        <authorList>
            <person name="Orlovska I."/>
            <person name="Podolich O."/>
            <person name="Kukharenko O."/>
            <person name="Zaets I."/>
            <person name="Reva O."/>
            <person name="Khirunenko L."/>
            <person name="Zmejkoski D."/>
            <person name="Rogalsky S."/>
            <person name="Barh D."/>
            <person name="Tiwari S."/>
            <person name="Kumavath R."/>
            <person name="Goes-Neto A."/>
            <person name="Azevedo V."/>
            <person name="Brenig B."/>
            <person name="Ghosh P."/>
            <person name="de Vera J.P."/>
            <person name="Kozyrovska N."/>
        </authorList>
    </citation>
    <scope>NUCLEOTIDE SEQUENCE [LARGE SCALE GENOMIC DNA]</scope>
    <source>
        <strain evidence="1 2">IMBG 311</strain>
    </source>
</reference>